<protein>
    <submittedName>
        <fullName evidence="4">Class I SAM-dependent methyltransferase</fullName>
    </submittedName>
</protein>
<evidence type="ECO:0000259" key="3">
    <source>
        <dbReference type="Pfam" id="PF13649"/>
    </source>
</evidence>
<proteinExistence type="predicted"/>
<organism evidence="4 5">
    <name type="scientific">Thermostichus vulcanus str. 'Rupite'</name>
    <dbReference type="NCBI Taxonomy" id="2813851"/>
    <lineage>
        <taxon>Bacteria</taxon>
        <taxon>Bacillati</taxon>
        <taxon>Cyanobacteriota</taxon>
        <taxon>Cyanophyceae</taxon>
        <taxon>Thermostichales</taxon>
        <taxon>Thermostichaceae</taxon>
        <taxon>Thermostichus</taxon>
    </lineage>
</organism>
<gene>
    <name evidence="4" type="ORF">JX360_05040</name>
</gene>
<keyword evidence="1 4" id="KW-0489">Methyltransferase</keyword>
<dbReference type="Gene3D" id="3.40.50.150">
    <property type="entry name" value="Vaccinia Virus protein VP39"/>
    <property type="match status" value="1"/>
</dbReference>
<evidence type="ECO:0000256" key="2">
    <source>
        <dbReference type="ARBA" id="ARBA00022679"/>
    </source>
</evidence>
<keyword evidence="5" id="KW-1185">Reference proteome</keyword>
<keyword evidence="2" id="KW-0808">Transferase</keyword>
<dbReference type="PANTHER" id="PTHR44942:SF4">
    <property type="entry name" value="METHYLTRANSFERASE TYPE 11 DOMAIN-CONTAINING PROTEIN"/>
    <property type="match status" value="1"/>
</dbReference>
<dbReference type="Proteomes" id="UP000830835">
    <property type="component" value="Unassembled WGS sequence"/>
</dbReference>
<dbReference type="GO" id="GO:0032259">
    <property type="term" value="P:methylation"/>
    <property type="evidence" value="ECO:0007669"/>
    <property type="project" value="UniProtKB-KW"/>
</dbReference>
<feature type="domain" description="Methyltransferase" evidence="3">
    <location>
        <begin position="86"/>
        <end position="171"/>
    </location>
</feature>
<dbReference type="PANTHER" id="PTHR44942">
    <property type="entry name" value="METHYLTRANSF_11 DOMAIN-CONTAINING PROTEIN"/>
    <property type="match status" value="1"/>
</dbReference>
<dbReference type="InterPro" id="IPR041698">
    <property type="entry name" value="Methyltransf_25"/>
</dbReference>
<sequence>MINALAAMTETLTPPLSVEPIDWFARWRDRVEAREAQNVRWQSPRMGDLGFWAVAAPRFARMTRNLPTTDPFVQAMRVRVQPDDVILDIGAGAGRYSLPIAPWVKQVIALDPSPEMLQQLQLIAAEQGSPNIQTLQGSWPEALADLPPVDGVICAHAFYWVREMEPYLQALKTATGRFCLMQIRTHQIDAFLDPLFLRLHGESRPPEPVFLDLYGALTQVGIWADVQIAKGSSRSYPEVEELTEFATALLCWRPELASVLSREEIHAYLEGILEYRDGRYWLNDQANQMAMVSWQKG</sequence>
<dbReference type="GO" id="GO:0008168">
    <property type="term" value="F:methyltransferase activity"/>
    <property type="evidence" value="ECO:0007669"/>
    <property type="project" value="UniProtKB-KW"/>
</dbReference>
<comment type="caution">
    <text evidence="4">The sequence shown here is derived from an EMBL/GenBank/DDBJ whole genome shotgun (WGS) entry which is preliminary data.</text>
</comment>
<dbReference type="EMBL" id="JAFIRA010000008">
    <property type="protein sequence ID" value="MCJ2542275.1"/>
    <property type="molecule type" value="Genomic_DNA"/>
</dbReference>
<reference evidence="4" key="1">
    <citation type="submission" date="2021-02" db="EMBL/GenBank/DDBJ databases">
        <title>The CRISPR/cas machinery reduction and long-range gene transfer in the hot spring cyanobacterium Synechococcus.</title>
        <authorList>
            <person name="Dvorak P."/>
            <person name="Jahodarova E."/>
            <person name="Hasler P."/>
            <person name="Poulickova A."/>
        </authorList>
    </citation>
    <scope>NUCLEOTIDE SEQUENCE</scope>
    <source>
        <strain evidence="4">Rupite</strain>
    </source>
</reference>
<dbReference type="InterPro" id="IPR051052">
    <property type="entry name" value="Diverse_substrate_MTase"/>
</dbReference>
<dbReference type="InterPro" id="IPR029063">
    <property type="entry name" value="SAM-dependent_MTases_sf"/>
</dbReference>
<evidence type="ECO:0000256" key="1">
    <source>
        <dbReference type="ARBA" id="ARBA00022603"/>
    </source>
</evidence>
<dbReference type="SUPFAM" id="SSF53335">
    <property type="entry name" value="S-adenosyl-L-methionine-dependent methyltransferases"/>
    <property type="match status" value="1"/>
</dbReference>
<dbReference type="Pfam" id="PF13649">
    <property type="entry name" value="Methyltransf_25"/>
    <property type="match status" value="1"/>
</dbReference>
<name>A0ABT0CA93_THEVL</name>
<dbReference type="CDD" id="cd02440">
    <property type="entry name" value="AdoMet_MTases"/>
    <property type="match status" value="1"/>
</dbReference>
<accession>A0ABT0CA93</accession>
<evidence type="ECO:0000313" key="4">
    <source>
        <dbReference type="EMBL" id="MCJ2542275.1"/>
    </source>
</evidence>
<evidence type="ECO:0000313" key="5">
    <source>
        <dbReference type="Proteomes" id="UP000830835"/>
    </source>
</evidence>